<organism evidence="3 4">
    <name type="scientific">Marinicrinis sediminis</name>
    <dbReference type="NCBI Taxonomy" id="1652465"/>
    <lineage>
        <taxon>Bacteria</taxon>
        <taxon>Bacillati</taxon>
        <taxon>Bacillota</taxon>
        <taxon>Bacilli</taxon>
        <taxon>Bacillales</taxon>
        <taxon>Paenibacillaceae</taxon>
    </lineage>
</organism>
<dbReference type="InterPro" id="IPR009926">
    <property type="entry name" value="T3SS_YcgR_PilZN"/>
</dbReference>
<keyword evidence="3" id="KW-0969">Cilium</keyword>
<dbReference type="Pfam" id="PF12945">
    <property type="entry name" value="PilZNR"/>
    <property type="match status" value="1"/>
</dbReference>
<dbReference type="RefSeq" id="WP_379930433.1">
    <property type="nucleotide sequence ID" value="NZ_JBHUMM010000043.1"/>
</dbReference>
<comment type="caution">
    <text evidence="3">The sequence shown here is derived from an EMBL/GenBank/DDBJ whole genome shotgun (WGS) entry which is preliminary data.</text>
</comment>
<dbReference type="Gene3D" id="2.40.10.220">
    <property type="entry name" value="predicted glycosyltransferase like domains"/>
    <property type="match status" value="1"/>
</dbReference>
<feature type="domain" description="Type III secretion system flagellar brake protein YcgR PilZN" evidence="2">
    <location>
        <begin position="5"/>
        <end position="93"/>
    </location>
</feature>
<accession>A0ABW5RCV1</accession>
<proteinExistence type="predicted"/>
<evidence type="ECO:0000313" key="3">
    <source>
        <dbReference type="EMBL" id="MFD2672871.1"/>
    </source>
</evidence>
<keyword evidence="3" id="KW-0966">Cell projection</keyword>
<evidence type="ECO:0000313" key="4">
    <source>
        <dbReference type="Proteomes" id="UP001597497"/>
    </source>
</evidence>
<feature type="domain" description="PilZ" evidence="1">
    <location>
        <begin position="102"/>
        <end position="209"/>
    </location>
</feature>
<keyword evidence="3" id="KW-0282">Flagellum</keyword>
<sequence length="217" mass="25052">MQFRINQMIYLQVASIDVEEEQKIYKSRIADIAEDYIGIEIPIDDHTGKWKRLYPGDNLSVHFITDGGVKNFFQTAVIGYLEEQIRQVLIAKPDPGSITQVQRRNFLRVGARLETAVKVSDEIRITALTEDLSGGGLSFLCAKKIPIKEHQTLSGWLLIHYRNGGLEHVPYKGEVVRVKPLENHEQIIMVQFTEIQDKDRQKVIRYCFERQIENRKG</sequence>
<gene>
    <name evidence="3" type="ORF">ACFSUC_14980</name>
</gene>
<protein>
    <submittedName>
        <fullName evidence="3">Flagellar brake protein</fullName>
    </submittedName>
</protein>
<name>A0ABW5RCV1_9BACL</name>
<dbReference type="Proteomes" id="UP001597497">
    <property type="component" value="Unassembled WGS sequence"/>
</dbReference>
<dbReference type="InterPro" id="IPR009875">
    <property type="entry name" value="PilZ_domain"/>
</dbReference>
<evidence type="ECO:0000259" key="1">
    <source>
        <dbReference type="Pfam" id="PF07238"/>
    </source>
</evidence>
<keyword evidence="4" id="KW-1185">Reference proteome</keyword>
<dbReference type="SUPFAM" id="SSF141371">
    <property type="entry name" value="PilZ domain-like"/>
    <property type="match status" value="1"/>
</dbReference>
<reference evidence="4" key="1">
    <citation type="journal article" date="2019" name="Int. J. Syst. Evol. Microbiol.">
        <title>The Global Catalogue of Microorganisms (GCM) 10K type strain sequencing project: providing services to taxonomists for standard genome sequencing and annotation.</title>
        <authorList>
            <consortium name="The Broad Institute Genomics Platform"/>
            <consortium name="The Broad Institute Genome Sequencing Center for Infectious Disease"/>
            <person name="Wu L."/>
            <person name="Ma J."/>
        </authorList>
    </citation>
    <scope>NUCLEOTIDE SEQUENCE [LARGE SCALE GENOMIC DNA]</scope>
    <source>
        <strain evidence="4">KCTC 33676</strain>
    </source>
</reference>
<dbReference type="Pfam" id="PF07238">
    <property type="entry name" value="PilZ"/>
    <property type="match status" value="1"/>
</dbReference>
<dbReference type="EMBL" id="JBHUMM010000043">
    <property type="protein sequence ID" value="MFD2672871.1"/>
    <property type="molecule type" value="Genomic_DNA"/>
</dbReference>
<evidence type="ECO:0000259" key="2">
    <source>
        <dbReference type="Pfam" id="PF12945"/>
    </source>
</evidence>